<comment type="caution">
    <text evidence="1">The sequence shown here is derived from an EMBL/GenBank/DDBJ whole genome shotgun (WGS) entry which is preliminary data.</text>
</comment>
<dbReference type="EMBL" id="PJQY01004006">
    <property type="protein sequence ID" value="PQM32600.1"/>
    <property type="molecule type" value="Genomic_DNA"/>
</dbReference>
<organism evidence="1 2">
    <name type="scientific">Prunus yedoensis var. nudiflora</name>
    <dbReference type="NCBI Taxonomy" id="2094558"/>
    <lineage>
        <taxon>Eukaryota</taxon>
        <taxon>Viridiplantae</taxon>
        <taxon>Streptophyta</taxon>
        <taxon>Embryophyta</taxon>
        <taxon>Tracheophyta</taxon>
        <taxon>Spermatophyta</taxon>
        <taxon>Magnoliopsida</taxon>
        <taxon>eudicotyledons</taxon>
        <taxon>Gunneridae</taxon>
        <taxon>Pentapetalae</taxon>
        <taxon>rosids</taxon>
        <taxon>fabids</taxon>
        <taxon>Rosales</taxon>
        <taxon>Rosaceae</taxon>
        <taxon>Amygdaloideae</taxon>
        <taxon>Amygdaleae</taxon>
        <taxon>Prunus</taxon>
    </lineage>
</organism>
<gene>
    <name evidence="1" type="ORF">Pyn_13068</name>
</gene>
<sequence length="62" mass="6850">MEAGDDVVGPNFKLLFGDLAFIADFLQECLQSDDEQLTGQRQLGLWRGLGASWSHEKGLVLL</sequence>
<evidence type="ECO:0000313" key="1">
    <source>
        <dbReference type="EMBL" id="PQM32600.1"/>
    </source>
</evidence>
<name>A0A314U5T5_PRUYE</name>
<keyword evidence="2" id="KW-1185">Reference proteome</keyword>
<reference evidence="1 2" key="1">
    <citation type="submission" date="2018-02" db="EMBL/GenBank/DDBJ databases">
        <title>Draft genome of wild Prunus yedoensis var. nudiflora.</title>
        <authorList>
            <person name="Baek S."/>
            <person name="Kim J.-H."/>
            <person name="Choi K."/>
            <person name="Kim G.-B."/>
            <person name="Cho A."/>
            <person name="Jang H."/>
            <person name="Shin C.-H."/>
            <person name="Yu H.-J."/>
            <person name="Mun J.-H."/>
        </authorList>
    </citation>
    <scope>NUCLEOTIDE SEQUENCE [LARGE SCALE GENOMIC DNA]</scope>
    <source>
        <strain evidence="2">cv. Jeju island</strain>
        <tissue evidence="1">Leaf</tissue>
    </source>
</reference>
<accession>A0A314U5T5</accession>
<protein>
    <submittedName>
        <fullName evidence="1">Uncharacterized protein</fullName>
    </submittedName>
</protein>
<dbReference type="AlphaFoldDB" id="A0A314U5T5"/>
<evidence type="ECO:0000313" key="2">
    <source>
        <dbReference type="Proteomes" id="UP000250321"/>
    </source>
</evidence>
<proteinExistence type="predicted"/>
<dbReference type="Proteomes" id="UP000250321">
    <property type="component" value="Unassembled WGS sequence"/>
</dbReference>